<dbReference type="AlphaFoldDB" id="A0AAD4IK13"/>
<dbReference type="EMBL" id="JAANER010000001">
    <property type="protein sequence ID" value="KAG9196233.1"/>
    <property type="molecule type" value="Genomic_DNA"/>
</dbReference>
<evidence type="ECO:0000313" key="2">
    <source>
        <dbReference type="Proteomes" id="UP001199106"/>
    </source>
</evidence>
<name>A0AAD4IK13_9PLEO</name>
<comment type="caution">
    <text evidence="1">The sequence shown here is derived from an EMBL/GenBank/DDBJ whole genome shotgun (WGS) entry which is preliminary data.</text>
</comment>
<reference evidence="1" key="1">
    <citation type="submission" date="2021-07" db="EMBL/GenBank/DDBJ databases">
        <title>Genome Resource of American Ginseng Black Spot Pathogen Alternaria panax.</title>
        <authorList>
            <person name="Qiu C."/>
            <person name="Wang W."/>
            <person name="Liu Z."/>
        </authorList>
    </citation>
    <scope>NUCLEOTIDE SEQUENCE</scope>
    <source>
        <strain evidence="1">BNCC115425</strain>
    </source>
</reference>
<evidence type="ECO:0000313" key="1">
    <source>
        <dbReference type="EMBL" id="KAG9196233.1"/>
    </source>
</evidence>
<protein>
    <submittedName>
        <fullName evidence="1">Uncharacterized protein</fullName>
    </submittedName>
</protein>
<dbReference type="Proteomes" id="UP001199106">
    <property type="component" value="Unassembled WGS sequence"/>
</dbReference>
<gene>
    <name evidence="1" type="ORF">G6011_01354</name>
</gene>
<proteinExistence type="predicted"/>
<keyword evidence="2" id="KW-1185">Reference proteome</keyword>
<sequence length="230" mass="26128">MSTRPFRFLDLPAELRYMVYEAIEATTKKRELDVTDRSKTLADRSLIVMFRGAIQMSILATCRLVNQEASPIMARKTQTMTNEPVRFLMDWDVVVATQDILYSCFDTSPETLALHAREGNHPMALFIKSCRTYYVAAAITRTVDVSIANVEITITALAGHVNDPDMDRVLDSFGYLHLELGVILDMFMEKQPPAAAFLLRLQHIKDLSGLFEKDLSDAEWAEHVRKLGHF</sequence>
<accession>A0AAD4IK13</accession>
<organism evidence="1 2">
    <name type="scientific">Alternaria panax</name>
    <dbReference type="NCBI Taxonomy" id="48097"/>
    <lineage>
        <taxon>Eukaryota</taxon>
        <taxon>Fungi</taxon>
        <taxon>Dikarya</taxon>
        <taxon>Ascomycota</taxon>
        <taxon>Pezizomycotina</taxon>
        <taxon>Dothideomycetes</taxon>
        <taxon>Pleosporomycetidae</taxon>
        <taxon>Pleosporales</taxon>
        <taxon>Pleosporineae</taxon>
        <taxon>Pleosporaceae</taxon>
        <taxon>Alternaria</taxon>
        <taxon>Alternaria sect. Panax</taxon>
    </lineage>
</organism>